<keyword evidence="3" id="KW-1185">Reference proteome</keyword>
<accession>A0ABV5MFX3</accession>
<sequence length="43" mass="4358">MSARKCERPALVGPAGREPQRAAAGADPALADKCPAMALRPGV</sequence>
<comment type="caution">
    <text evidence="2">The sequence shown here is derived from an EMBL/GenBank/DDBJ whole genome shotgun (WGS) entry which is preliminary data.</text>
</comment>
<evidence type="ECO:0000313" key="3">
    <source>
        <dbReference type="Proteomes" id="UP001589608"/>
    </source>
</evidence>
<organism evidence="2 3">
    <name type="scientific">Dactylosporangium vinaceum</name>
    <dbReference type="NCBI Taxonomy" id="53362"/>
    <lineage>
        <taxon>Bacteria</taxon>
        <taxon>Bacillati</taxon>
        <taxon>Actinomycetota</taxon>
        <taxon>Actinomycetes</taxon>
        <taxon>Micromonosporales</taxon>
        <taxon>Micromonosporaceae</taxon>
        <taxon>Dactylosporangium</taxon>
    </lineage>
</organism>
<evidence type="ECO:0000256" key="1">
    <source>
        <dbReference type="SAM" id="MobiDB-lite"/>
    </source>
</evidence>
<reference evidence="2 3" key="1">
    <citation type="submission" date="2024-09" db="EMBL/GenBank/DDBJ databases">
        <authorList>
            <person name="Sun Q."/>
            <person name="Mori K."/>
        </authorList>
    </citation>
    <scope>NUCLEOTIDE SEQUENCE [LARGE SCALE GENOMIC DNA]</scope>
    <source>
        <strain evidence="2 3">JCM 3307</strain>
    </source>
</reference>
<proteinExistence type="predicted"/>
<protein>
    <submittedName>
        <fullName evidence="2">Uncharacterized protein</fullName>
    </submittedName>
</protein>
<dbReference type="Proteomes" id="UP001589608">
    <property type="component" value="Unassembled WGS sequence"/>
</dbReference>
<feature type="region of interest" description="Disordered" evidence="1">
    <location>
        <begin position="1"/>
        <end position="28"/>
    </location>
</feature>
<dbReference type="RefSeq" id="WP_281428384.1">
    <property type="nucleotide sequence ID" value="NZ_CP061913.1"/>
</dbReference>
<name>A0ABV5MFX3_9ACTN</name>
<dbReference type="EMBL" id="JBHMCA010000054">
    <property type="protein sequence ID" value="MFB9447711.1"/>
    <property type="molecule type" value="Genomic_DNA"/>
</dbReference>
<evidence type="ECO:0000313" key="2">
    <source>
        <dbReference type="EMBL" id="MFB9447711.1"/>
    </source>
</evidence>
<gene>
    <name evidence="2" type="ORF">ACFFTR_31860</name>
</gene>